<feature type="compositionally biased region" description="Polar residues" evidence="3">
    <location>
        <begin position="584"/>
        <end position="601"/>
    </location>
</feature>
<keyword evidence="1" id="KW-0547">Nucleotide-binding</keyword>
<evidence type="ECO:0000313" key="5">
    <source>
        <dbReference type="EMBL" id="GAA3100577.1"/>
    </source>
</evidence>
<dbReference type="SMART" id="SM00382">
    <property type="entry name" value="AAA"/>
    <property type="match status" value="2"/>
</dbReference>
<keyword evidence="6" id="KW-1185">Reference proteome</keyword>
<evidence type="ECO:0000256" key="2">
    <source>
        <dbReference type="ARBA" id="ARBA00022840"/>
    </source>
</evidence>
<feature type="compositionally biased region" description="Low complexity" evidence="3">
    <location>
        <begin position="602"/>
        <end position="625"/>
    </location>
</feature>
<keyword evidence="2" id="KW-0067">ATP-binding</keyword>
<comment type="caution">
    <text evidence="5">The sequence shown here is derived from an EMBL/GenBank/DDBJ whole genome shotgun (WGS) entry which is preliminary data.</text>
</comment>
<protein>
    <recommendedName>
        <fullName evidence="4">ABC transporter domain-containing protein</fullName>
    </recommendedName>
</protein>
<feature type="compositionally biased region" description="Gly residues" evidence="3">
    <location>
        <begin position="498"/>
        <end position="511"/>
    </location>
</feature>
<dbReference type="EMBL" id="BAAAUG010000037">
    <property type="protein sequence ID" value="GAA3100577.1"/>
    <property type="molecule type" value="Genomic_DNA"/>
</dbReference>
<accession>A0ABP6MF81</accession>
<dbReference type="Proteomes" id="UP001501637">
    <property type="component" value="Unassembled WGS sequence"/>
</dbReference>
<dbReference type="InterPro" id="IPR017871">
    <property type="entry name" value="ABC_transporter-like_CS"/>
</dbReference>
<dbReference type="InterPro" id="IPR003439">
    <property type="entry name" value="ABC_transporter-like_ATP-bd"/>
</dbReference>
<feature type="domain" description="ABC transporter" evidence="4">
    <location>
        <begin position="250"/>
        <end position="499"/>
    </location>
</feature>
<sequence length="653" mass="66557">MTPRPETVVGSPAVELRGITKEFPGTLANDRVDLTVARGEIHALMGENGAGKSTLMSVLYGLQRPDAGQILLDGREVTFASPSEAIAAGLGMVHQSFKLFPSFTVAENVVYAAEPRRFGLTDRAEALRRVGALADEHGLAVDPAAKVGDLPVGVRQRVEILKLLYRGARTLILDEPTAVLTPSEADALFGVLRSLADDGRTVLLVTHKLREVMEGSDAVTVLRDGRVAARMRTADTSADGIAAAMTGRAVELDRVHPTGTPGGDVLLVDSLSTDAVREVTLCVRAGEIVGIAGVAGNGQSELVEAIAGLRPVSAGRVTLCGQDITDASAAGRRAAGLAYVPEDRVAVGTAPAATIAENLAMGHHRGHGLLRPSWLREHARVLIDRFGIKAASPRHTAGSLSGGNLQKLVIGRELAHESPLLIVEQPTRGVDIGAIQTIHDQLIAHRDAGHAILLVSAELSEIRGLSDRVLVMYEGRVAAEFSRGDATERALGLAMAGGSGAGGSGADGTGAVGTAADETGSGSTATDETGADGTATDGTGPGSTATDETGADGTATDGTNAGRTAAAGAAVTGSRTVPDAAFPSSGQNGEPTTADASTSHRASTAEPPTSATAASSAEPVAESPTPQAPVVASPDRDAESGPVIPSPREKEAP</sequence>
<dbReference type="PANTHER" id="PTHR43790">
    <property type="entry name" value="CARBOHYDRATE TRANSPORT ATP-BINDING PROTEIN MG119-RELATED"/>
    <property type="match status" value="1"/>
</dbReference>
<dbReference type="InterPro" id="IPR027417">
    <property type="entry name" value="P-loop_NTPase"/>
</dbReference>
<evidence type="ECO:0000259" key="4">
    <source>
        <dbReference type="PROSITE" id="PS50893"/>
    </source>
</evidence>
<feature type="region of interest" description="Disordered" evidence="3">
    <location>
        <begin position="498"/>
        <end position="653"/>
    </location>
</feature>
<gene>
    <name evidence="5" type="ORF">GCM10010449_24700</name>
</gene>
<dbReference type="PANTHER" id="PTHR43790:SF4">
    <property type="entry name" value="GUANOSINE IMPORT ATP-BINDING PROTEIN NUPO"/>
    <property type="match status" value="1"/>
</dbReference>
<reference evidence="6" key="1">
    <citation type="journal article" date="2019" name="Int. J. Syst. Evol. Microbiol.">
        <title>The Global Catalogue of Microorganisms (GCM) 10K type strain sequencing project: providing services to taxonomists for standard genome sequencing and annotation.</title>
        <authorList>
            <consortium name="The Broad Institute Genomics Platform"/>
            <consortium name="The Broad Institute Genome Sequencing Center for Infectious Disease"/>
            <person name="Wu L."/>
            <person name="Ma J."/>
        </authorList>
    </citation>
    <scope>NUCLEOTIDE SEQUENCE [LARGE SCALE GENOMIC DNA]</scope>
    <source>
        <strain evidence="6">JCM 9092</strain>
    </source>
</reference>
<name>A0ABP6MF81_9ACTN</name>
<organism evidence="5 6">
    <name type="scientific">Streptomyces rectiviolaceus</name>
    <dbReference type="NCBI Taxonomy" id="332591"/>
    <lineage>
        <taxon>Bacteria</taxon>
        <taxon>Bacillati</taxon>
        <taxon>Actinomycetota</taxon>
        <taxon>Actinomycetes</taxon>
        <taxon>Kitasatosporales</taxon>
        <taxon>Streptomycetaceae</taxon>
        <taxon>Streptomyces</taxon>
    </lineage>
</organism>
<dbReference type="SUPFAM" id="SSF52540">
    <property type="entry name" value="P-loop containing nucleoside triphosphate hydrolases"/>
    <property type="match status" value="2"/>
</dbReference>
<dbReference type="CDD" id="cd03216">
    <property type="entry name" value="ABC_Carb_Monos_I"/>
    <property type="match status" value="1"/>
</dbReference>
<dbReference type="CDD" id="cd03215">
    <property type="entry name" value="ABC_Carb_Monos_II"/>
    <property type="match status" value="1"/>
</dbReference>
<dbReference type="Gene3D" id="3.40.50.300">
    <property type="entry name" value="P-loop containing nucleotide triphosphate hydrolases"/>
    <property type="match status" value="2"/>
</dbReference>
<evidence type="ECO:0000313" key="6">
    <source>
        <dbReference type="Proteomes" id="UP001501637"/>
    </source>
</evidence>
<dbReference type="InterPro" id="IPR003593">
    <property type="entry name" value="AAA+_ATPase"/>
</dbReference>
<evidence type="ECO:0000256" key="1">
    <source>
        <dbReference type="ARBA" id="ARBA00022741"/>
    </source>
</evidence>
<dbReference type="PROSITE" id="PS50893">
    <property type="entry name" value="ABC_TRANSPORTER_2"/>
    <property type="match status" value="2"/>
</dbReference>
<dbReference type="PROSITE" id="PS00211">
    <property type="entry name" value="ABC_TRANSPORTER_1"/>
    <property type="match status" value="1"/>
</dbReference>
<feature type="compositionally biased region" description="Low complexity" evidence="3">
    <location>
        <begin position="512"/>
        <end position="577"/>
    </location>
</feature>
<feature type="domain" description="ABC transporter" evidence="4">
    <location>
        <begin position="14"/>
        <end position="249"/>
    </location>
</feature>
<evidence type="ECO:0000256" key="3">
    <source>
        <dbReference type="SAM" id="MobiDB-lite"/>
    </source>
</evidence>
<dbReference type="InterPro" id="IPR050107">
    <property type="entry name" value="ABC_carbohydrate_import_ATPase"/>
</dbReference>
<proteinExistence type="predicted"/>
<dbReference type="Pfam" id="PF00005">
    <property type="entry name" value="ABC_tran"/>
    <property type="match status" value="2"/>
</dbReference>